<keyword evidence="9" id="KW-0460">Magnesium</keyword>
<dbReference type="GO" id="GO:0046872">
    <property type="term" value="F:metal ion binding"/>
    <property type="evidence" value="ECO:0007669"/>
    <property type="project" value="UniProtKB-KW"/>
</dbReference>
<dbReference type="PANTHER" id="PTHR11076">
    <property type="entry name" value="DNA REPAIR POLYMERASE UMUC / TRANSFERASE FAMILY MEMBER"/>
    <property type="match status" value="1"/>
</dbReference>
<evidence type="ECO:0000259" key="14">
    <source>
        <dbReference type="PROSITE" id="PS50173"/>
    </source>
</evidence>
<dbReference type="PROSITE" id="PS50173">
    <property type="entry name" value="UMUC"/>
    <property type="match status" value="1"/>
</dbReference>
<feature type="region of interest" description="Disordered" evidence="13">
    <location>
        <begin position="639"/>
        <end position="659"/>
    </location>
</feature>
<dbReference type="FunFam" id="3.40.1170.60:FF:000012">
    <property type="entry name" value="Putative DNA-directed polymerase kappa"/>
    <property type="match status" value="1"/>
</dbReference>
<comment type="caution">
    <text evidence="15">The sequence shown here is derived from an EMBL/GenBank/DDBJ whole genome shotgun (WGS) entry which is preliminary data.</text>
</comment>
<evidence type="ECO:0000256" key="11">
    <source>
        <dbReference type="ARBA" id="ARBA00023204"/>
    </source>
</evidence>
<dbReference type="Pfam" id="PF11799">
    <property type="entry name" value="IMS_C"/>
    <property type="match status" value="1"/>
</dbReference>
<dbReference type="SUPFAM" id="SSF100879">
    <property type="entry name" value="Lesion bypass DNA polymerase (Y-family), little finger domain"/>
    <property type="match status" value="1"/>
</dbReference>
<dbReference type="GO" id="GO:0005634">
    <property type="term" value="C:nucleus"/>
    <property type="evidence" value="ECO:0007669"/>
    <property type="project" value="TreeGrafter"/>
</dbReference>
<keyword evidence="4" id="KW-0808">Transferase</keyword>
<dbReference type="FunFam" id="3.30.1490.100:FF:000004">
    <property type="entry name" value="DNA polymerase IV"/>
    <property type="match status" value="1"/>
</dbReference>
<dbReference type="InterPro" id="IPR036775">
    <property type="entry name" value="DNA_pol_Y-fam_lit_finger_sf"/>
</dbReference>
<evidence type="ECO:0000256" key="1">
    <source>
        <dbReference type="ARBA" id="ARBA00010945"/>
    </source>
</evidence>
<dbReference type="InterPro" id="IPR024728">
    <property type="entry name" value="PolY_HhH_motif"/>
</dbReference>
<keyword evidence="11" id="KW-0234">DNA repair</keyword>
<dbReference type="GO" id="GO:0003887">
    <property type="term" value="F:DNA-directed DNA polymerase activity"/>
    <property type="evidence" value="ECO:0007669"/>
    <property type="project" value="UniProtKB-KW"/>
</dbReference>
<keyword evidence="7" id="KW-0479">Metal-binding</keyword>
<dbReference type="OrthoDB" id="1747274at2759"/>
<dbReference type="Gene3D" id="3.40.1170.60">
    <property type="match status" value="1"/>
</dbReference>
<evidence type="ECO:0000256" key="13">
    <source>
        <dbReference type="SAM" id="MobiDB-lite"/>
    </source>
</evidence>
<keyword evidence="10" id="KW-0239">DNA-directed DNA polymerase</keyword>
<gene>
    <name evidence="15" type="ORF">EB796_024832</name>
</gene>
<dbReference type="InterPro" id="IPR001126">
    <property type="entry name" value="UmuC"/>
</dbReference>
<comment type="catalytic activity">
    <reaction evidence="12">
        <text>DNA(n) + a 2'-deoxyribonucleoside 5'-triphosphate = DNA(n+1) + diphosphate</text>
        <dbReference type="Rhea" id="RHEA:22508"/>
        <dbReference type="Rhea" id="RHEA-COMP:17339"/>
        <dbReference type="Rhea" id="RHEA-COMP:17340"/>
        <dbReference type="ChEBI" id="CHEBI:33019"/>
        <dbReference type="ChEBI" id="CHEBI:61560"/>
        <dbReference type="ChEBI" id="CHEBI:173112"/>
        <dbReference type="EC" id="2.7.7.7"/>
    </reaction>
</comment>
<sequence>MKKDKEILKKVTALKEELAAVSEAHLEACMNKANALLSSLYQQYDFTRTIVHMDMDAFYAAVEMRDNPSLANIPMAVGGEDMLSTSNYIARRYGVRAAMPGFIARKLCADLVIVPTDMAKYSAVSRVIRSVLSQYDPNMTPLSLDEAYMDFTDHLVKRRELDDQSRTFPEFSETMCRCEPEERLGVVSSTEGISSAVGDGVADVPNLNEDNLQNSVATDDTRILPSATNSDTEPSEARIMKDTTVSTDTSQCPRCNMPHNPKRILFDVGVEDAVREMRHRIHLKTRLTASAGIAANCLLAKICSDQNKPNGQYMLPFTVDAVQDFMKDLPVRKVPGVGKVSERQLAAFDVKVCSDFYKHRDVLYFLYSGGMFEYFLSVYLGLGANRLSKNEDGPKSKSVERTFRGMSDPDQLRTLCHELSLELAEDLKSAKNLQGKTVTLKIKLVTFEVKTRSQSLPTATNDGEDIYNVANQLLTTEMKNCSSKPLKLRLMGVRMSNFTTSDSKQQKLKVIRDTNSTPSDKRISFLDKIEAERKSEKVNQSCNEPLGLLAYMSTDKPIGTTSNISNAGRNVSTKLSSVWDESGDVTTRKTGKIIELLEGASNTDPWSLADSTSSSVATIPSDSTVKTATKYGPLDFYRSSKSGALDPWAKDDSSSLGGF</sequence>
<proteinExistence type="inferred from homology"/>
<evidence type="ECO:0000256" key="8">
    <source>
        <dbReference type="ARBA" id="ARBA00022763"/>
    </source>
</evidence>
<evidence type="ECO:0000256" key="3">
    <source>
        <dbReference type="ARBA" id="ARBA00016178"/>
    </source>
</evidence>
<dbReference type="AlphaFoldDB" id="A0A7J7ITX4"/>
<dbReference type="SUPFAM" id="SSF56672">
    <property type="entry name" value="DNA/RNA polymerases"/>
    <property type="match status" value="1"/>
</dbReference>
<evidence type="ECO:0000256" key="7">
    <source>
        <dbReference type="ARBA" id="ARBA00022723"/>
    </source>
</evidence>
<dbReference type="Gene3D" id="3.30.1490.100">
    <property type="entry name" value="DNA polymerase, Y-family, little finger domain"/>
    <property type="match status" value="1"/>
</dbReference>
<protein>
    <recommendedName>
        <fullName evidence="3">DNA polymerase kappa</fullName>
        <ecNumber evidence="2">2.7.7.7</ecNumber>
    </recommendedName>
</protein>
<evidence type="ECO:0000313" key="15">
    <source>
        <dbReference type="EMBL" id="KAF6016851.1"/>
    </source>
</evidence>
<dbReference type="EC" id="2.7.7.7" evidence="2"/>
<accession>A0A7J7ITX4</accession>
<evidence type="ECO:0000256" key="2">
    <source>
        <dbReference type="ARBA" id="ARBA00012417"/>
    </source>
</evidence>
<evidence type="ECO:0000313" key="16">
    <source>
        <dbReference type="Proteomes" id="UP000593567"/>
    </source>
</evidence>
<dbReference type="PANTHER" id="PTHR11076:SF33">
    <property type="entry name" value="DNA POLYMERASE KAPPA"/>
    <property type="match status" value="1"/>
</dbReference>
<dbReference type="InterPro" id="IPR017961">
    <property type="entry name" value="DNA_pol_Y-fam_little_finger"/>
</dbReference>
<evidence type="ECO:0000256" key="5">
    <source>
        <dbReference type="ARBA" id="ARBA00022695"/>
    </source>
</evidence>
<evidence type="ECO:0000256" key="9">
    <source>
        <dbReference type="ARBA" id="ARBA00022842"/>
    </source>
</evidence>
<dbReference type="GO" id="GO:0006260">
    <property type="term" value="P:DNA replication"/>
    <property type="evidence" value="ECO:0007669"/>
    <property type="project" value="UniProtKB-KW"/>
</dbReference>
<dbReference type="GO" id="GO:0006281">
    <property type="term" value="P:DNA repair"/>
    <property type="evidence" value="ECO:0007669"/>
    <property type="project" value="UniProtKB-KW"/>
</dbReference>
<keyword evidence="8" id="KW-0227">DNA damage</keyword>
<reference evidence="15" key="1">
    <citation type="submission" date="2020-06" db="EMBL/GenBank/DDBJ databases">
        <title>Draft genome of Bugula neritina, a colonial animal packing powerful symbionts and potential medicines.</title>
        <authorList>
            <person name="Rayko M."/>
        </authorList>
    </citation>
    <scope>NUCLEOTIDE SEQUENCE [LARGE SCALE GENOMIC DNA]</scope>
    <source>
        <strain evidence="15">Kwan_BN1</strain>
    </source>
</reference>
<keyword evidence="5" id="KW-0548">Nucleotidyltransferase</keyword>
<dbReference type="Proteomes" id="UP000593567">
    <property type="component" value="Unassembled WGS sequence"/>
</dbReference>
<feature type="domain" description="UmuC" evidence="14">
    <location>
        <begin position="50"/>
        <end position="338"/>
    </location>
</feature>
<organism evidence="15 16">
    <name type="scientific">Bugula neritina</name>
    <name type="common">Brown bryozoan</name>
    <name type="synonym">Sertularia neritina</name>
    <dbReference type="NCBI Taxonomy" id="10212"/>
    <lineage>
        <taxon>Eukaryota</taxon>
        <taxon>Metazoa</taxon>
        <taxon>Spiralia</taxon>
        <taxon>Lophotrochozoa</taxon>
        <taxon>Bryozoa</taxon>
        <taxon>Gymnolaemata</taxon>
        <taxon>Cheilostomatida</taxon>
        <taxon>Flustrina</taxon>
        <taxon>Buguloidea</taxon>
        <taxon>Bugulidae</taxon>
        <taxon>Bugula</taxon>
    </lineage>
</organism>
<dbReference type="Pfam" id="PF11798">
    <property type="entry name" value="IMS_HHH"/>
    <property type="match status" value="1"/>
</dbReference>
<dbReference type="Pfam" id="PF00817">
    <property type="entry name" value="IMS"/>
    <property type="match status" value="1"/>
</dbReference>
<name>A0A7J7ITX4_BUGNE</name>
<dbReference type="CDD" id="cd03586">
    <property type="entry name" value="PolY_Pol_IV_kappa"/>
    <property type="match status" value="1"/>
</dbReference>
<dbReference type="InterPro" id="IPR050116">
    <property type="entry name" value="DNA_polymerase-Y"/>
</dbReference>
<evidence type="ECO:0000256" key="12">
    <source>
        <dbReference type="ARBA" id="ARBA00049244"/>
    </source>
</evidence>
<evidence type="ECO:0000256" key="10">
    <source>
        <dbReference type="ARBA" id="ARBA00022932"/>
    </source>
</evidence>
<dbReference type="GO" id="GO:0042276">
    <property type="term" value="P:error-prone translesion synthesis"/>
    <property type="evidence" value="ECO:0007669"/>
    <property type="project" value="TreeGrafter"/>
</dbReference>
<evidence type="ECO:0000256" key="4">
    <source>
        <dbReference type="ARBA" id="ARBA00022679"/>
    </source>
</evidence>
<comment type="similarity">
    <text evidence="1">Belongs to the DNA polymerase type-Y family.</text>
</comment>
<dbReference type="Gene3D" id="3.30.70.270">
    <property type="match status" value="1"/>
</dbReference>
<dbReference type="Gene3D" id="1.10.150.810">
    <property type="match status" value="1"/>
</dbReference>
<dbReference type="InterPro" id="IPR022880">
    <property type="entry name" value="DNApol_IV"/>
</dbReference>
<evidence type="ECO:0000256" key="6">
    <source>
        <dbReference type="ARBA" id="ARBA00022705"/>
    </source>
</evidence>
<keyword evidence="16" id="KW-1185">Reference proteome</keyword>
<dbReference type="InterPro" id="IPR043128">
    <property type="entry name" value="Rev_trsase/Diguanyl_cyclase"/>
</dbReference>
<dbReference type="GO" id="GO:0003684">
    <property type="term" value="F:damaged DNA binding"/>
    <property type="evidence" value="ECO:0007669"/>
    <property type="project" value="InterPro"/>
</dbReference>
<dbReference type="EMBL" id="VXIV02003457">
    <property type="protein sequence ID" value="KAF6016851.1"/>
    <property type="molecule type" value="Genomic_DNA"/>
</dbReference>
<dbReference type="InterPro" id="IPR043502">
    <property type="entry name" value="DNA/RNA_pol_sf"/>
</dbReference>
<keyword evidence="6" id="KW-0235">DNA replication</keyword>